<dbReference type="PANTHER" id="PTHR38041:SF1">
    <property type="entry name" value="CHORISMATE MUTASE"/>
    <property type="match status" value="1"/>
</dbReference>
<name>A0A418W1I2_9PROT</name>
<dbReference type="InterPro" id="IPR051331">
    <property type="entry name" value="Chorismate_mutase-related"/>
</dbReference>
<dbReference type="PANTHER" id="PTHR38041">
    <property type="entry name" value="CHORISMATE MUTASE"/>
    <property type="match status" value="1"/>
</dbReference>
<evidence type="ECO:0000313" key="5">
    <source>
        <dbReference type="Proteomes" id="UP000283458"/>
    </source>
</evidence>
<dbReference type="EMBL" id="QYUL01000001">
    <property type="protein sequence ID" value="RJF83860.1"/>
    <property type="molecule type" value="Genomic_DNA"/>
</dbReference>
<dbReference type="InterPro" id="IPR036263">
    <property type="entry name" value="Chorismate_II_sf"/>
</dbReference>
<dbReference type="Pfam" id="PF01817">
    <property type="entry name" value="CM_2"/>
    <property type="match status" value="1"/>
</dbReference>
<dbReference type="Proteomes" id="UP000283458">
    <property type="component" value="Unassembled WGS sequence"/>
</dbReference>
<keyword evidence="5" id="KW-1185">Reference proteome</keyword>
<dbReference type="RefSeq" id="WP_119829502.1">
    <property type="nucleotide sequence ID" value="NZ_QYUL01000001.1"/>
</dbReference>
<dbReference type="SMART" id="SM00830">
    <property type="entry name" value="CM_2"/>
    <property type="match status" value="1"/>
</dbReference>
<dbReference type="PROSITE" id="PS51168">
    <property type="entry name" value="CHORISMATE_MUT_2"/>
    <property type="match status" value="1"/>
</dbReference>
<dbReference type="GO" id="GO:0046417">
    <property type="term" value="P:chorismate metabolic process"/>
    <property type="evidence" value="ECO:0007669"/>
    <property type="project" value="InterPro"/>
</dbReference>
<dbReference type="GO" id="GO:0016835">
    <property type="term" value="F:carbon-oxygen lyase activity"/>
    <property type="evidence" value="ECO:0007669"/>
    <property type="project" value="InterPro"/>
</dbReference>
<organism evidence="4 5">
    <name type="scientific">Azospirillum cavernae</name>
    <dbReference type="NCBI Taxonomy" id="2320860"/>
    <lineage>
        <taxon>Bacteria</taxon>
        <taxon>Pseudomonadati</taxon>
        <taxon>Pseudomonadota</taxon>
        <taxon>Alphaproteobacteria</taxon>
        <taxon>Rhodospirillales</taxon>
        <taxon>Azospirillaceae</taxon>
        <taxon>Azospirillum</taxon>
    </lineage>
</organism>
<comment type="caution">
    <text evidence="4">The sequence shown here is derived from an EMBL/GenBank/DDBJ whole genome shotgun (WGS) entry which is preliminary data.</text>
</comment>
<evidence type="ECO:0000256" key="2">
    <source>
        <dbReference type="ARBA" id="ARBA00023235"/>
    </source>
</evidence>
<dbReference type="SUPFAM" id="SSF48600">
    <property type="entry name" value="Chorismate mutase II"/>
    <property type="match status" value="1"/>
</dbReference>
<dbReference type="EC" id="5.4.99.5" evidence="1"/>
<dbReference type="InterPro" id="IPR008241">
    <property type="entry name" value="Isochorismate_pyruvate-lyase"/>
</dbReference>
<dbReference type="InterPro" id="IPR002701">
    <property type="entry name" value="CM_II_prokaryot"/>
</dbReference>
<dbReference type="InterPro" id="IPR036979">
    <property type="entry name" value="CM_dom_sf"/>
</dbReference>
<proteinExistence type="predicted"/>
<protein>
    <recommendedName>
        <fullName evidence="1">chorismate mutase</fullName>
        <ecNumber evidence="1">5.4.99.5</ecNumber>
    </recommendedName>
</protein>
<evidence type="ECO:0000256" key="1">
    <source>
        <dbReference type="ARBA" id="ARBA00012404"/>
    </source>
</evidence>
<dbReference type="OrthoDB" id="514491at2"/>
<dbReference type="AlphaFoldDB" id="A0A418W1I2"/>
<dbReference type="NCBIfam" id="TIGR01803">
    <property type="entry name" value="CM-like"/>
    <property type="match status" value="1"/>
</dbReference>
<dbReference type="GO" id="GO:0009697">
    <property type="term" value="P:salicylic acid biosynthetic process"/>
    <property type="evidence" value="ECO:0007669"/>
    <property type="project" value="InterPro"/>
</dbReference>
<evidence type="ECO:0000313" key="4">
    <source>
        <dbReference type="EMBL" id="RJF83860.1"/>
    </source>
</evidence>
<sequence length="100" mass="10662">MSNSLAPLRAEIDAIDDEIVALLGKRLSVVHRVAVVKQAEGLPAVLPDRVEAVKARAAERGKAHGLDPAFMATLYQTIIDEACRVEEGIFAAGTQDAPRS</sequence>
<keyword evidence="2" id="KW-0413">Isomerase</keyword>
<gene>
    <name evidence="4" type="ORF">D3877_04340</name>
</gene>
<accession>A0A418W1I2</accession>
<reference evidence="4 5" key="1">
    <citation type="submission" date="2018-09" db="EMBL/GenBank/DDBJ databases">
        <authorList>
            <person name="Zhu H."/>
        </authorList>
    </citation>
    <scope>NUCLEOTIDE SEQUENCE [LARGE SCALE GENOMIC DNA]</scope>
    <source>
        <strain evidence="4 5">K2W22B-5</strain>
    </source>
</reference>
<dbReference type="GO" id="GO:0004106">
    <property type="term" value="F:chorismate mutase activity"/>
    <property type="evidence" value="ECO:0007669"/>
    <property type="project" value="UniProtKB-EC"/>
</dbReference>
<evidence type="ECO:0000259" key="3">
    <source>
        <dbReference type="PROSITE" id="PS51168"/>
    </source>
</evidence>
<feature type="domain" description="Chorismate mutase" evidence="3">
    <location>
        <begin position="1"/>
        <end position="90"/>
    </location>
</feature>
<dbReference type="Gene3D" id="1.20.59.10">
    <property type="entry name" value="Chorismate mutase"/>
    <property type="match status" value="1"/>
</dbReference>